<dbReference type="PANTHER" id="PTHR23003:SF17">
    <property type="entry name" value="RNA-BINDING PROTEIN PIN4"/>
    <property type="match status" value="1"/>
</dbReference>
<feature type="compositionally biased region" description="Polar residues" evidence="9">
    <location>
        <begin position="426"/>
        <end position="439"/>
    </location>
</feature>
<dbReference type="SUPFAM" id="SSF54928">
    <property type="entry name" value="RNA-binding domain, RBD"/>
    <property type="match status" value="1"/>
</dbReference>
<feature type="region of interest" description="Disordered" evidence="9">
    <location>
        <begin position="47"/>
        <end position="66"/>
    </location>
</feature>
<evidence type="ECO:0000256" key="8">
    <source>
        <dbReference type="PROSITE-ProRule" id="PRU00176"/>
    </source>
</evidence>
<evidence type="ECO:0000256" key="3">
    <source>
        <dbReference type="ARBA" id="ARBA00022553"/>
    </source>
</evidence>
<dbReference type="InterPro" id="IPR050374">
    <property type="entry name" value="RRT5_SRSF_SR"/>
</dbReference>
<feature type="domain" description="RRM" evidence="10">
    <location>
        <begin position="234"/>
        <end position="312"/>
    </location>
</feature>
<evidence type="ECO:0000313" key="11">
    <source>
        <dbReference type="EMBL" id="WBW74465.1"/>
    </source>
</evidence>
<sequence>MAEGTGQRPLTPLSQAFLSTNTLSPASSPLGFHSDMTSLRKKRGNLFPKLDELNGNPEEEQRGMNMSSNPNYFDLRWGQDRSGFPGSTVSTPGIGGPVPYSHMGAEDSIPEGASTALPSSLQQMLDPETTGNSNDSLKTRRTRLQAAWKEASNSAGLSLHSTTPYDVLNNGGPATTSVLSSTTHPLEGMLSYNDNANPLASSATNAPGANISKNMSSSQILPPAQENEEETIPTAIVIKNIPFSLKKEVLFKVFTALDIPRPYAFNYHFDNGVFRGLAFANFHTPEEAKTVVQVLNGYEITGRRLRVEWKRQLPPAERERVERGKQEKRAVEESKQQLKLPFSVANLGVGVDFDLNDPAVLNVYSHILLFYHRTDNPGDLVFDASTSHDERRVAALLASRLNLNYSVAGDADSKQVVITSGNHQVPGFHSSSANQSPAMSNAHVPNDLQSSSAGMNGMPNMGSSATLQNPLASSGIFENNPFSGSTLSSNYSSLRRPAPSLHLADSIRSLRGISSDMKSFSDIRSMPATPLELSSQFSSMNVSSPLERGLGTSSGPLNGNSDYFSNPQPSSAGVVGSKPQQKNEH</sequence>
<dbReference type="PROSITE" id="PS50102">
    <property type="entry name" value="RRM"/>
    <property type="match status" value="1"/>
</dbReference>
<keyword evidence="5 8" id="KW-0694">RNA-binding</keyword>
<keyword evidence="2" id="KW-0963">Cytoplasm</keyword>
<reference evidence="11 12" key="1">
    <citation type="journal article" date="2023" name="G3 (Bethesda)">
        <title>A high-quality reference genome for the fission yeast Schizosaccharomyces osmophilus.</title>
        <authorList>
            <person name="Jia G.S."/>
            <person name="Zhang W.C."/>
            <person name="Liang Y."/>
            <person name="Liu X.H."/>
            <person name="Rhind N."/>
            <person name="Pidoux A."/>
            <person name="Brysch-Herzberg M."/>
            <person name="Du L.L."/>
        </authorList>
    </citation>
    <scope>NUCLEOTIDE SEQUENCE [LARGE SCALE GENOMIC DNA]</scope>
    <source>
        <strain evidence="11 12">CBS 15793</strain>
    </source>
</reference>
<evidence type="ECO:0000256" key="4">
    <source>
        <dbReference type="ARBA" id="ARBA00022737"/>
    </source>
</evidence>
<dbReference type="GeneID" id="80877067"/>
<evidence type="ECO:0000256" key="1">
    <source>
        <dbReference type="ARBA" id="ARBA00004496"/>
    </source>
</evidence>
<evidence type="ECO:0000256" key="7">
    <source>
        <dbReference type="ARBA" id="ARBA00062407"/>
    </source>
</evidence>
<dbReference type="Gene3D" id="3.30.70.330">
    <property type="match status" value="1"/>
</dbReference>
<evidence type="ECO:0000259" key="10">
    <source>
        <dbReference type="PROSITE" id="PS50102"/>
    </source>
</evidence>
<dbReference type="SMART" id="SM00360">
    <property type="entry name" value="RRM"/>
    <property type="match status" value="1"/>
</dbReference>
<evidence type="ECO:0000256" key="6">
    <source>
        <dbReference type="ARBA" id="ARBA00055199"/>
    </source>
</evidence>
<dbReference type="FunFam" id="3.30.70.330:FF:000183">
    <property type="entry name" value="R3H domain containing protein"/>
    <property type="match status" value="1"/>
</dbReference>
<dbReference type="Pfam" id="PF00076">
    <property type="entry name" value="RRM_1"/>
    <property type="match status" value="1"/>
</dbReference>
<comment type="function">
    <text evidence="6">Regulates global gene expression after oxidative stress. Interacts and stabilizes mRNAs and may regulate their transition between different cytoplasmic components after oxidative stress.</text>
</comment>
<feature type="region of interest" description="Disordered" evidence="9">
    <location>
        <begin position="426"/>
        <end position="467"/>
    </location>
</feature>
<evidence type="ECO:0000256" key="9">
    <source>
        <dbReference type="SAM" id="MobiDB-lite"/>
    </source>
</evidence>
<dbReference type="AlphaFoldDB" id="A0AAF0AXX8"/>
<dbReference type="CDD" id="cd12253">
    <property type="entry name" value="RRM_PIN4_like"/>
    <property type="match status" value="1"/>
</dbReference>
<keyword evidence="12" id="KW-1185">Reference proteome</keyword>
<dbReference type="InterPro" id="IPR000504">
    <property type="entry name" value="RRM_dom"/>
</dbReference>
<dbReference type="GO" id="GO:0071014">
    <property type="term" value="C:post-mRNA release spliceosomal complex"/>
    <property type="evidence" value="ECO:0007669"/>
    <property type="project" value="UniProtKB-ARBA"/>
</dbReference>
<feature type="region of interest" description="Disordered" evidence="9">
    <location>
        <begin position="201"/>
        <end position="227"/>
    </location>
</feature>
<comment type="subcellular location">
    <subcellularLocation>
        <location evidence="1">Cytoplasm</location>
    </subcellularLocation>
</comment>
<dbReference type="GO" id="GO:0003729">
    <property type="term" value="F:mRNA binding"/>
    <property type="evidence" value="ECO:0007669"/>
    <property type="project" value="TreeGrafter"/>
</dbReference>
<gene>
    <name evidence="11" type="primary">cip2</name>
    <name evidence="11" type="ORF">SOMG_03589</name>
</gene>
<protein>
    <submittedName>
        <fullName evidence="11">RNA-binding protein Cip2</fullName>
    </submittedName>
</protein>
<dbReference type="RefSeq" id="XP_056038708.1">
    <property type="nucleotide sequence ID" value="XM_056182378.1"/>
</dbReference>
<dbReference type="GO" id="GO:0005737">
    <property type="term" value="C:cytoplasm"/>
    <property type="evidence" value="ECO:0007669"/>
    <property type="project" value="UniProtKB-SubCell"/>
</dbReference>
<dbReference type="PANTHER" id="PTHR23003">
    <property type="entry name" value="RNA RECOGNITION MOTIF RRM DOMAIN CONTAINING PROTEIN"/>
    <property type="match status" value="1"/>
</dbReference>
<comment type="subunit">
    <text evidence="7">Interacts with csx1.</text>
</comment>
<accession>A0AAF0AXX8</accession>
<dbReference type="InterPro" id="IPR034186">
    <property type="entry name" value="PIN4-like_RRM"/>
</dbReference>
<dbReference type="Proteomes" id="UP001212411">
    <property type="component" value="Chromosome 2"/>
</dbReference>
<evidence type="ECO:0000313" key="12">
    <source>
        <dbReference type="Proteomes" id="UP001212411"/>
    </source>
</evidence>
<feature type="compositionally biased region" description="Polar residues" evidence="9">
    <location>
        <begin position="201"/>
        <end position="220"/>
    </location>
</feature>
<dbReference type="InterPro" id="IPR035979">
    <property type="entry name" value="RBD_domain_sf"/>
</dbReference>
<feature type="region of interest" description="Disordered" evidence="9">
    <location>
        <begin position="542"/>
        <end position="585"/>
    </location>
</feature>
<organism evidence="11 12">
    <name type="scientific">Schizosaccharomyces osmophilus</name>
    <dbReference type="NCBI Taxonomy" id="2545709"/>
    <lineage>
        <taxon>Eukaryota</taxon>
        <taxon>Fungi</taxon>
        <taxon>Dikarya</taxon>
        <taxon>Ascomycota</taxon>
        <taxon>Taphrinomycotina</taxon>
        <taxon>Schizosaccharomycetes</taxon>
        <taxon>Schizosaccharomycetales</taxon>
        <taxon>Schizosaccharomycetaceae</taxon>
        <taxon>Schizosaccharomyces</taxon>
    </lineage>
</organism>
<dbReference type="EMBL" id="CP115612">
    <property type="protein sequence ID" value="WBW74465.1"/>
    <property type="molecule type" value="Genomic_DNA"/>
</dbReference>
<dbReference type="KEGG" id="som:SOMG_03589"/>
<keyword evidence="3" id="KW-0597">Phosphoprotein</keyword>
<dbReference type="InterPro" id="IPR012677">
    <property type="entry name" value="Nucleotide-bd_a/b_plait_sf"/>
</dbReference>
<feature type="compositionally biased region" description="Polar residues" evidence="9">
    <location>
        <begin position="551"/>
        <end position="571"/>
    </location>
</feature>
<keyword evidence="4" id="KW-0677">Repeat</keyword>
<evidence type="ECO:0000256" key="5">
    <source>
        <dbReference type="ARBA" id="ARBA00022884"/>
    </source>
</evidence>
<name>A0AAF0AXX8_9SCHI</name>
<proteinExistence type="predicted"/>
<evidence type="ECO:0000256" key="2">
    <source>
        <dbReference type="ARBA" id="ARBA00022490"/>
    </source>
</evidence>